<gene>
    <name evidence="3" type="ORF">SARC_09115</name>
</gene>
<name>A0A0L0FNP8_9EUKA</name>
<organism evidence="3 4">
    <name type="scientific">Sphaeroforma arctica JP610</name>
    <dbReference type="NCBI Taxonomy" id="667725"/>
    <lineage>
        <taxon>Eukaryota</taxon>
        <taxon>Ichthyosporea</taxon>
        <taxon>Ichthyophonida</taxon>
        <taxon>Sphaeroforma</taxon>
    </lineage>
</organism>
<dbReference type="GeneID" id="25909619"/>
<feature type="non-terminal residue" evidence="3">
    <location>
        <position position="1"/>
    </location>
</feature>
<keyword evidence="2" id="KW-0812">Transmembrane</keyword>
<feature type="compositionally biased region" description="Polar residues" evidence="1">
    <location>
        <begin position="89"/>
        <end position="103"/>
    </location>
</feature>
<keyword evidence="2" id="KW-0472">Membrane</keyword>
<keyword evidence="2" id="KW-1133">Transmembrane helix</keyword>
<proteinExistence type="predicted"/>
<dbReference type="Proteomes" id="UP000054560">
    <property type="component" value="Unassembled WGS sequence"/>
</dbReference>
<feature type="transmembrane region" description="Helical" evidence="2">
    <location>
        <begin position="6"/>
        <end position="26"/>
    </location>
</feature>
<evidence type="ECO:0000313" key="3">
    <source>
        <dbReference type="EMBL" id="KNC78452.1"/>
    </source>
</evidence>
<reference evidence="3 4" key="1">
    <citation type="submission" date="2011-02" db="EMBL/GenBank/DDBJ databases">
        <title>The Genome Sequence of Sphaeroforma arctica JP610.</title>
        <authorList>
            <consortium name="The Broad Institute Genome Sequencing Platform"/>
            <person name="Russ C."/>
            <person name="Cuomo C."/>
            <person name="Young S.K."/>
            <person name="Zeng Q."/>
            <person name="Gargeya S."/>
            <person name="Alvarado L."/>
            <person name="Berlin A."/>
            <person name="Chapman S.B."/>
            <person name="Chen Z."/>
            <person name="Freedman E."/>
            <person name="Gellesch M."/>
            <person name="Goldberg J."/>
            <person name="Griggs A."/>
            <person name="Gujja S."/>
            <person name="Heilman E."/>
            <person name="Heiman D."/>
            <person name="Howarth C."/>
            <person name="Mehta T."/>
            <person name="Neiman D."/>
            <person name="Pearson M."/>
            <person name="Roberts A."/>
            <person name="Saif S."/>
            <person name="Shea T."/>
            <person name="Shenoy N."/>
            <person name="Sisk P."/>
            <person name="Stolte C."/>
            <person name="Sykes S."/>
            <person name="White J."/>
            <person name="Yandava C."/>
            <person name="Burger G."/>
            <person name="Gray M.W."/>
            <person name="Holland P.W.H."/>
            <person name="King N."/>
            <person name="Lang F.B.F."/>
            <person name="Roger A.J."/>
            <person name="Ruiz-Trillo I."/>
            <person name="Haas B."/>
            <person name="Nusbaum C."/>
            <person name="Birren B."/>
        </authorList>
    </citation>
    <scope>NUCLEOTIDE SEQUENCE [LARGE SCALE GENOMIC DNA]</scope>
    <source>
        <strain evidence="3 4">JP610</strain>
    </source>
</reference>
<sequence>TTTTATTITTAAAAVTAITIAVIAAIERAFKGEYECSERTPSQYNHKRTYGKYGHSCTLTSANTEHESTFDLFQTELQQARQQLAFRTANMNGDGNANTNGRTSPRHTD</sequence>
<evidence type="ECO:0000313" key="4">
    <source>
        <dbReference type="Proteomes" id="UP000054560"/>
    </source>
</evidence>
<accession>A0A0L0FNP8</accession>
<dbReference type="RefSeq" id="XP_014152354.1">
    <property type="nucleotide sequence ID" value="XM_014296879.1"/>
</dbReference>
<keyword evidence="4" id="KW-1185">Reference proteome</keyword>
<feature type="region of interest" description="Disordered" evidence="1">
    <location>
        <begin position="88"/>
        <end position="109"/>
    </location>
</feature>
<evidence type="ECO:0000256" key="1">
    <source>
        <dbReference type="SAM" id="MobiDB-lite"/>
    </source>
</evidence>
<dbReference type="EMBL" id="KQ242486">
    <property type="protein sequence ID" value="KNC78452.1"/>
    <property type="molecule type" value="Genomic_DNA"/>
</dbReference>
<evidence type="ECO:0000256" key="2">
    <source>
        <dbReference type="SAM" id="Phobius"/>
    </source>
</evidence>
<dbReference type="AlphaFoldDB" id="A0A0L0FNP8"/>
<protein>
    <submittedName>
        <fullName evidence="3">Uncharacterized protein</fullName>
    </submittedName>
</protein>